<accession>A0ABD0YJF0</accession>
<evidence type="ECO:0000313" key="1">
    <source>
        <dbReference type="EMBL" id="KAL1131304.1"/>
    </source>
</evidence>
<reference evidence="1 2" key="1">
    <citation type="submission" date="2024-07" db="EMBL/GenBank/DDBJ databases">
        <title>Chromosome-level genome assembly of the water stick insect Ranatra chinensis (Heteroptera: Nepidae).</title>
        <authorList>
            <person name="Liu X."/>
        </authorList>
    </citation>
    <scope>NUCLEOTIDE SEQUENCE [LARGE SCALE GENOMIC DNA]</scope>
    <source>
        <strain evidence="1">Cailab_2021Rc</strain>
        <tissue evidence="1">Muscle</tissue>
    </source>
</reference>
<evidence type="ECO:0000313" key="2">
    <source>
        <dbReference type="Proteomes" id="UP001558652"/>
    </source>
</evidence>
<comment type="caution">
    <text evidence="1">The sequence shown here is derived from an EMBL/GenBank/DDBJ whole genome shotgun (WGS) entry which is preliminary data.</text>
</comment>
<protein>
    <submittedName>
        <fullName evidence="1">Uncharacterized protein</fullName>
    </submittedName>
</protein>
<proteinExistence type="predicted"/>
<dbReference type="EMBL" id="JBFDAA010000006">
    <property type="protein sequence ID" value="KAL1131304.1"/>
    <property type="molecule type" value="Genomic_DNA"/>
</dbReference>
<dbReference type="Proteomes" id="UP001558652">
    <property type="component" value="Unassembled WGS sequence"/>
</dbReference>
<name>A0ABD0YJF0_9HEMI</name>
<gene>
    <name evidence="1" type="ORF">AAG570_010922</name>
</gene>
<keyword evidence="2" id="KW-1185">Reference proteome</keyword>
<dbReference type="AlphaFoldDB" id="A0ABD0YJF0"/>
<organism evidence="1 2">
    <name type="scientific">Ranatra chinensis</name>
    <dbReference type="NCBI Taxonomy" id="642074"/>
    <lineage>
        <taxon>Eukaryota</taxon>
        <taxon>Metazoa</taxon>
        <taxon>Ecdysozoa</taxon>
        <taxon>Arthropoda</taxon>
        <taxon>Hexapoda</taxon>
        <taxon>Insecta</taxon>
        <taxon>Pterygota</taxon>
        <taxon>Neoptera</taxon>
        <taxon>Paraneoptera</taxon>
        <taxon>Hemiptera</taxon>
        <taxon>Heteroptera</taxon>
        <taxon>Panheteroptera</taxon>
        <taxon>Nepomorpha</taxon>
        <taxon>Nepidae</taxon>
        <taxon>Ranatrinae</taxon>
        <taxon>Ranatra</taxon>
    </lineage>
</organism>
<sequence>MVPKPAENEARDDGKKVALLSWVVAAWVLVDAAAIGPLPPLAHSHTSLVIHEMDIAAVLTVFEATPACSNGRDNEVQTSLQGRAVNGKGYRYGYAIGHSEYGGNVGESFPHGYGGYGSYAPAYGSPFYNYYYPNGYNKPYYVYYP</sequence>